<evidence type="ECO:0000256" key="2">
    <source>
        <dbReference type="RuleBase" id="RU003452"/>
    </source>
</evidence>
<dbReference type="InterPro" id="IPR038765">
    <property type="entry name" value="Papain-like_cys_pep_sf"/>
</dbReference>
<evidence type="ECO:0000256" key="1">
    <source>
        <dbReference type="ARBA" id="ARBA00006547"/>
    </source>
</evidence>
<comment type="similarity">
    <text evidence="1 2">Belongs to the arylamine N-acetyltransferase family.</text>
</comment>
<dbReference type="RefSeq" id="WP_345195984.1">
    <property type="nucleotide sequence ID" value="NZ_BAABFL010000340.1"/>
</dbReference>
<dbReference type="PRINTS" id="PR01543">
    <property type="entry name" value="ANATRNSFRASE"/>
</dbReference>
<accession>A0ABP8V4V5</accession>
<keyword evidence="4" id="KW-1185">Reference proteome</keyword>
<sequence length="112" mass="13381">MTADVQRYLDRIEFVRNPDCSAECLRALHVAHLNHVPYETIDLRLDIPVSMDIEAIYKKVVLRRRGGYCYELNRLFAWLLRKLGFKLHYLSASLWHGERGLRILAQLEHRFW</sequence>
<evidence type="ECO:0008006" key="5">
    <source>
        <dbReference type="Google" id="ProtNLM"/>
    </source>
</evidence>
<evidence type="ECO:0000313" key="3">
    <source>
        <dbReference type="EMBL" id="GAA4649937.1"/>
    </source>
</evidence>
<evidence type="ECO:0000313" key="4">
    <source>
        <dbReference type="Proteomes" id="UP001500604"/>
    </source>
</evidence>
<comment type="caution">
    <text evidence="3">The sequence shown here is derived from an EMBL/GenBank/DDBJ whole genome shotgun (WGS) entry which is preliminary data.</text>
</comment>
<dbReference type="SUPFAM" id="SSF54001">
    <property type="entry name" value="Cysteine proteinases"/>
    <property type="match status" value="1"/>
</dbReference>
<organism evidence="3 4">
    <name type="scientific">Kistimonas scapharcae</name>
    <dbReference type="NCBI Taxonomy" id="1036133"/>
    <lineage>
        <taxon>Bacteria</taxon>
        <taxon>Pseudomonadati</taxon>
        <taxon>Pseudomonadota</taxon>
        <taxon>Gammaproteobacteria</taxon>
        <taxon>Oceanospirillales</taxon>
        <taxon>Endozoicomonadaceae</taxon>
        <taxon>Kistimonas</taxon>
    </lineage>
</organism>
<protein>
    <recommendedName>
        <fullName evidence="5">Arylamine N-acetyltransferase</fullName>
    </recommendedName>
</protein>
<reference evidence="4" key="1">
    <citation type="journal article" date="2019" name="Int. J. Syst. Evol. Microbiol.">
        <title>The Global Catalogue of Microorganisms (GCM) 10K type strain sequencing project: providing services to taxonomists for standard genome sequencing and annotation.</title>
        <authorList>
            <consortium name="The Broad Institute Genomics Platform"/>
            <consortium name="The Broad Institute Genome Sequencing Center for Infectious Disease"/>
            <person name="Wu L."/>
            <person name="Ma J."/>
        </authorList>
    </citation>
    <scope>NUCLEOTIDE SEQUENCE [LARGE SCALE GENOMIC DNA]</scope>
    <source>
        <strain evidence="4">JCM 17805</strain>
    </source>
</reference>
<dbReference type="EMBL" id="BAABFL010000340">
    <property type="protein sequence ID" value="GAA4649937.1"/>
    <property type="molecule type" value="Genomic_DNA"/>
</dbReference>
<name>A0ABP8V4V5_9GAMM</name>
<dbReference type="PANTHER" id="PTHR11786:SF0">
    <property type="entry name" value="ARYLAMINE N-ACETYLTRANSFERASE 4-RELATED"/>
    <property type="match status" value="1"/>
</dbReference>
<proteinExistence type="inferred from homology"/>
<dbReference type="PANTHER" id="PTHR11786">
    <property type="entry name" value="N-HYDROXYARYLAMINE O-ACETYLTRANSFERASE"/>
    <property type="match status" value="1"/>
</dbReference>
<dbReference type="InterPro" id="IPR001447">
    <property type="entry name" value="Arylamine_N-AcTrfase"/>
</dbReference>
<gene>
    <name evidence="3" type="ORF">GCM10023116_22190</name>
</gene>
<dbReference type="Pfam" id="PF00797">
    <property type="entry name" value="Acetyltransf_2"/>
    <property type="match status" value="1"/>
</dbReference>
<dbReference type="Proteomes" id="UP001500604">
    <property type="component" value="Unassembled WGS sequence"/>
</dbReference>
<dbReference type="Gene3D" id="3.30.2140.10">
    <property type="entry name" value="Arylamine N-acetyltransferase"/>
    <property type="match status" value="1"/>
</dbReference>